<feature type="domain" description="VWFA" evidence="16">
    <location>
        <begin position="7"/>
        <end position="159"/>
    </location>
</feature>
<evidence type="ECO:0000256" key="3">
    <source>
        <dbReference type="ARBA" id="ARBA00007726"/>
    </source>
</evidence>
<protein>
    <recommendedName>
        <fullName evidence="14">X-ray repair cross-complementing protein 5</fullName>
        <ecNumber evidence="14">3.6.4.-</ecNumber>
    </recommendedName>
</protein>
<keyword evidence="17" id="KW-1185">Reference proteome</keyword>
<keyword evidence="9 14" id="KW-0067">ATP-binding</keyword>
<evidence type="ECO:0000256" key="15">
    <source>
        <dbReference type="SAM" id="MobiDB-lite"/>
    </source>
</evidence>
<dbReference type="InterPro" id="IPR002035">
    <property type="entry name" value="VWF_A"/>
</dbReference>
<dbReference type="SUPFAM" id="SSF100939">
    <property type="entry name" value="SPOC domain-like"/>
    <property type="match status" value="1"/>
</dbReference>
<evidence type="ECO:0000259" key="16">
    <source>
        <dbReference type="PROSITE" id="PS50234"/>
    </source>
</evidence>
<dbReference type="InterPro" id="IPR005160">
    <property type="entry name" value="Ku_C"/>
</dbReference>
<dbReference type="PANTHER" id="PTHR12604:SF4">
    <property type="entry name" value="X-RAY REPAIR CROSS-COMPLEMENTING PROTEIN 5"/>
    <property type="match status" value="1"/>
</dbReference>
<dbReference type="Gene3D" id="1.10.1600.10">
    <property type="match status" value="1"/>
</dbReference>
<comment type="subcellular location">
    <subcellularLocation>
        <location evidence="2">Chromosome</location>
    </subcellularLocation>
    <subcellularLocation>
        <location evidence="1 14">Nucleus</location>
    </subcellularLocation>
</comment>
<evidence type="ECO:0000256" key="9">
    <source>
        <dbReference type="ARBA" id="ARBA00022840"/>
    </source>
</evidence>
<evidence type="ECO:0000256" key="6">
    <source>
        <dbReference type="ARBA" id="ARBA00022763"/>
    </source>
</evidence>
<dbReference type="Pfam" id="PF08785">
    <property type="entry name" value="Ku_PK_bind"/>
    <property type="match status" value="1"/>
</dbReference>
<evidence type="ECO:0000256" key="2">
    <source>
        <dbReference type="ARBA" id="ARBA00004286"/>
    </source>
</evidence>
<keyword evidence="13 14" id="KW-0539">Nucleus</keyword>
<keyword evidence="11 14" id="KW-0233">DNA recombination</keyword>
<dbReference type="InterPro" id="IPR016194">
    <property type="entry name" value="SPOC-like_C_dom_sf"/>
</dbReference>
<keyword evidence="6 14" id="KW-0227">DNA damage</keyword>
<dbReference type="Pfam" id="PF03730">
    <property type="entry name" value="Ku_C"/>
    <property type="match status" value="1"/>
</dbReference>
<keyword evidence="8 14" id="KW-0347">Helicase</keyword>
<reference evidence="18" key="1">
    <citation type="submission" date="2025-08" db="UniProtKB">
        <authorList>
            <consortium name="RefSeq"/>
        </authorList>
    </citation>
    <scope>IDENTIFICATION</scope>
</reference>
<keyword evidence="4" id="KW-0158">Chromosome</keyword>
<evidence type="ECO:0000313" key="18">
    <source>
        <dbReference type="RefSeq" id="XP_015275383.1"/>
    </source>
</evidence>
<dbReference type="InterPro" id="IPR024193">
    <property type="entry name" value="Ku80"/>
</dbReference>
<dbReference type="InterPro" id="IPR036465">
    <property type="entry name" value="vWFA_dom_sf"/>
</dbReference>
<evidence type="ECO:0000256" key="8">
    <source>
        <dbReference type="ARBA" id="ARBA00022806"/>
    </source>
</evidence>
<dbReference type="SUPFAM" id="SSF101420">
    <property type="entry name" value="C-terminal domain of Ku80"/>
    <property type="match status" value="1"/>
</dbReference>
<dbReference type="InterPro" id="IPR014893">
    <property type="entry name" value="Ku_PK_bind"/>
</dbReference>
<dbReference type="SMART" id="SM00559">
    <property type="entry name" value="Ku78"/>
    <property type="match status" value="1"/>
</dbReference>
<dbReference type="Gene3D" id="1.25.40.240">
    <property type="entry name" value="Ku, C-terminal domain"/>
    <property type="match status" value="1"/>
</dbReference>
<name>A0ABM1KNU6_GEKJA</name>
<evidence type="ECO:0000256" key="4">
    <source>
        <dbReference type="ARBA" id="ARBA00022454"/>
    </source>
</evidence>
<comment type="function">
    <text evidence="14">Single-stranded DNA-dependent ATP-dependent helicase.</text>
</comment>
<evidence type="ECO:0000313" key="17">
    <source>
        <dbReference type="Proteomes" id="UP000694871"/>
    </source>
</evidence>
<dbReference type="InterPro" id="IPR005161">
    <property type="entry name" value="Ku_N"/>
</dbReference>
<evidence type="ECO:0000256" key="14">
    <source>
        <dbReference type="PIRNR" id="PIRNR016570"/>
    </source>
</evidence>
<dbReference type="Gene3D" id="2.40.290.10">
    <property type="match status" value="1"/>
</dbReference>
<keyword evidence="7 14" id="KW-0378">Hydrolase</keyword>
<dbReference type="InterPro" id="IPR006164">
    <property type="entry name" value="DNA_bd_Ku70/Ku80"/>
</dbReference>
<dbReference type="Pfam" id="PF02735">
    <property type="entry name" value="Ku"/>
    <property type="match status" value="1"/>
</dbReference>
<organism evidence="17 18">
    <name type="scientific">Gekko japonicus</name>
    <name type="common">Schlegel's Japanese gecko</name>
    <dbReference type="NCBI Taxonomy" id="146911"/>
    <lineage>
        <taxon>Eukaryota</taxon>
        <taxon>Metazoa</taxon>
        <taxon>Chordata</taxon>
        <taxon>Craniata</taxon>
        <taxon>Vertebrata</taxon>
        <taxon>Euteleostomi</taxon>
        <taxon>Lepidosauria</taxon>
        <taxon>Squamata</taxon>
        <taxon>Bifurcata</taxon>
        <taxon>Gekkota</taxon>
        <taxon>Gekkonidae</taxon>
        <taxon>Gekkoninae</taxon>
        <taxon>Gekko</taxon>
    </lineage>
</organism>
<evidence type="ECO:0000256" key="12">
    <source>
        <dbReference type="ARBA" id="ARBA00023204"/>
    </source>
</evidence>
<evidence type="ECO:0000256" key="7">
    <source>
        <dbReference type="ARBA" id="ARBA00022801"/>
    </source>
</evidence>
<evidence type="ECO:0000256" key="13">
    <source>
        <dbReference type="ARBA" id="ARBA00023242"/>
    </source>
</evidence>
<evidence type="ECO:0000256" key="1">
    <source>
        <dbReference type="ARBA" id="ARBA00004123"/>
    </source>
</evidence>
<dbReference type="PROSITE" id="PS50234">
    <property type="entry name" value="VWFA"/>
    <property type="match status" value="1"/>
</dbReference>
<keyword evidence="5 14" id="KW-0547">Nucleotide-binding</keyword>
<dbReference type="InterPro" id="IPR036494">
    <property type="entry name" value="Ku_C_sf"/>
</dbReference>
<dbReference type="Pfam" id="PF03731">
    <property type="entry name" value="Ku_N"/>
    <property type="match status" value="1"/>
</dbReference>
<comment type="similarity">
    <text evidence="3 14">Belongs to the ku80 family.</text>
</comment>
<evidence type="ECO:0000256" key="11">
    <source>
        <dbReference type="ARBA" id="ARBA00023172"/>
    </source>
</evidence>
<dbReference type="SMART" id="SM00327">
    <property type="entry name" value="VWA"/>
    <property type="match status" value="1"/>
</dbReference>
<accession>A0ABM1KNU6</accession>
<feature type="region of interest" description="Disordered" evidence="15">
    <location>
        <begin position="552"/>
        <end position="574"/>
    </location>
</feature>
<dbReference type="Proteomes" id="UP000694871">
    <property type="component" value="Unplaced"/>
</dbReference>
<keyword evidence="10 14" id="KW-0238">DNA-binding</keyword>
<evidence type="ECO:0000256" key="5">
    <source>
        <dbReference type="ARBA" id="ARBA00022741"/>
    </source>
</evidence>
<dbReference type="SUPFAM" id="SSF53300">
    <property type="entry name" value="vWA-like"/>
    <property type="match status" value="1"/>
</dbReference>
<dbReference type="GeneID" id="107117733"/>
<dbReference type="Gene3D" id="3.40.50.410">
    <property type="entry name" value="von Willebrand factor, type A domain"/>
    <property type="match status" value="1"/>
</dbReference>
<gene>
    <name evidence="18" type="primary">XRCC5</name>
</gene>
<keyword evidence="12 14" id="KW-0234">DNA repair</keyword>
<dbReference type="PIRSF" id="PIRSF016570">
    <property type="entry name" value="Ku80"/>
    <property type="match status" value="1"/>
</dbReference>
<dbReference type="EC" id="3.6.4.-" evidence="14"/>
<dbReference type="CDD" id="cd00873">
    <property type="entry name" value="KU80"/>
    <property type="match status" value="1"/>
</dbReference>
<proteinExistence type="inferred from homology"/>
<dbReference type="PANTHER" id="PTHR12604">
    <property type="entry name" value="KU AUTOANTIGEN DNA HELICASE"/>
    <property type="match status" value="1"/>
</dbReference>
<dbReference type="RefSeq" id="XP_015275383.1">
    <property type="nucleotide sequence ID" value="XM_015419897.1"/>
</dbReference>
<evidence type="ECO:0000256" key="10">
    <source>
        <dbReference type="ARBA" id="ARBA00023125"/>
    </source>
</evidence>
<sequence>MSRAKAAIVLCMDVGSSMSNCVPGEESPFEQAKKVMTLFVQRQVFAESKDEISLVLFGTDGTGNTLASENQYQHITVHRHLFLPDFDLLEDIQNVVQPGTGQGDILDALIVCMDLLQKETVGKKYDKRHIEVFTDLSSPFSEDQLDIIVTNMKKTGISLQFFLPFPVKDIDGSGDADDEARSGRHQSSFPRKGLTEQQKDGLLMVKKLMFALDKEDGLEDIYTFRESLECLSMFKKIERRPMAWPCQLTIGCKLSIRIIAYKSILHSRVKKSWMVVDAKTLKKDDIQRETVYCLNDDDETEVQKEDIIQGFRFGSDVIPFSKVDEEQMKYKTDGKCFAVLGFSRSSQILRHHYMGSQVLKVFAAKDDEAAAVALSALIHALNELDMVAIVRYVYDRRSNPQVGVAFPLIKNDYECLVYMQLPYMEDLRQYMFSSLKKNKKYTPAEDQLCAADSLIDSMNLVYEDEREETVEDIFKTSKFPNPQFQRLFQCLQHKAFHPDAPLPPVEKHLMDMLETPQEVMGRCLAPLEKLKALFPLKDVGKIKEQKTAQAIFKDSSEDGPNTKKAKTEDDEGNFNIGHLAEGSVTTVGSVNPAENFRDLVRQKNVNFKEVSQQLINHIHQFLENRGVPYYMKSINCINVFREEAVKLSQVQCFNDFLEALKKQVEDKNLPDFWEIIIQDGISLITEEEAEGSSVTVEDAKEFLAPKEKSMEISPVADEGGDVDDLLDMI</sequence>